<keyword evidence="2" id="KW-0808">Transferase</keyword>
<dbReference type="InterPro" id="IPR052514">
    <property type="entry name" value="SAM-dependent_MTase"/>
</dbReference>
<gene>
    <name evidence="2" type="primary">fkbM</name>
    <name evidence="2" type="ORF">NCTC11532_00737</name>
</gene>
<organism evidence="2 3">
    <name type="scientific">Legionella wadsworthii</name>
    <dbReference type="NCBI Taxonomy" id="28088"/>
    <lineage>
        <taxon>Bacteria</taxon>
        <taxon>Pseudomonadati</taxon>
        <taxon>Pseudomonadota</taxon>
        <taxon>Gammaproteobacteria</taxon>
        <taxon>Legionellales</taxon>
        <taxon>Legionellaceae</taxon>
        <taxon>Legionella</taxon>
    </lineage>
</organism>
<evidence type="ECO:0000259" key="1">
    <source>
        <dbReference type="Pfam" id="PF05050"/>
    </source>
</evidence>
<dbReference type="Proteomes" id="UP000255297">
    <property type="component" value="Unassembled WGS sequence"/>
</dbReference>
<evidence type="ECO:0000313" key="3">
    <source>
        <dbReference type="Proteomes" id="UP000255297"/>
    </source>
</evidence>
<proteinExistence type="predicted"/>
<dbReference type="PANTHER" id="PTHR34203">
    <property type="entry name" value="METHYLTRANSFERASE, FKBM FAMILY PROTEIN"/>
    <property type="match status" value="1"/>
</dbReference>
<dbReference type="EC" id="2.1.1.-" evidence="2"/>
<dbReference type="GO" id="GO:0032259">
    <property type="term" value="P:methylation"/>
    <property type="evidence" value="ECO:0007669"/>
    <property type="project" value="UniProtKB-KW"/>
</dbReference>
<protein>
    <submittedName>
        <fullName evidence="2">Methoxymalonyl CoA synthase</fullName>
        <ecNumber evidence="2">2.1.1.-</ecNumber>
    </submittedName>
</protein>
<name>A0A378LRV7_9GAMM</name>
<dbReference type="GO" id="GO:0008168">
    <property type="term" value="F:methyltransferase activity"/>
    <property type="evidence" value="ECO:0007669"/>
    <property type="project" value="UniProtKB-KW"/>
</dbReference>
<dbReference type="NCBIfam" id="TIGR01444">
    <property type="entry name" value="fkbM_fam"/>
    <property type="match status" value="1"/>
</dbReference>
<dbReference type="InterPro" id="IPR006342">
    <property type="entry name" value="FkbM_mtfrase"/>
</dbReference>
<dbReference type="SUPFAM" id="SSF53335">
    <property type="entry name" value="S-adenosyl-L-methionine-dependent methyltransferases"/>
    <property type="match status" value="1"/>
</dbReference>
<reference evidence="2 3" key="1">
    <citation type="submission" date="2018-06" db="EMBL/GenBank/DDBJ databases">
        <authorList>
            <consortium name="Pathogen Informatics"/>
            <person name="Doyle S."/>
        </authorList>
    </citation>
    <scope>NUCLEOTIDE SEQUENCE [LARGE SCALE GENOMIC DNA]</scope>
    <source>
        <strain evidence="2 3">NCTC11532</strain>
    </source>
</reference>
<dbReference type="AlphaFoldDB" id="A0A378LRV7"/>
<accession>A0A378LRV7</accession>
<dbReference type="PANTHER" id="PTHR34203:SF15">
    <property type="entry name" value="SLL1173 PROTEIN"/>
    <property type="match status" value="1"/>
</dbReference>
<feature type="domain" description="Methyltransferase FkbM" evidence="1">
    <location>
        <begin position="51"/>
        <end position="257"/>
    </location>
</feature>
<dbReference type="Gene3D" id="3.40.50.150">
    <property type="entry name" value="Vaccinia Virus protein VP39"/>
    <property type="match status" value="1"/>
</dbReference>
<dbReference type="RefSeq" id="WP_031562585.1">
    <property type="nucleotide sequence ID" value="NZ_CAAAIS010000020.1"/>
</dbReference>
<dbReference type="InterPro" id="IPR029063">
    <property type="entry name" value="SAM-dependent_MTases_sf"/>
</dbReference>
<dbReference type="EMBL" id="UGPB01000001">
    <property type="protein sequence ID" value="STY28562.1"/>
    <property type="molecule type" value="Genomic_DNA"/>
</dbReference>
<dbReference type="STRING" id="1122170.GCA_000701265_00155"/>
<sequence>MSNTISSQEFSIGKLYFVNEFEARGLIYEIFYQKSYLANFLTLKPGAIIFDVGANIGVFSLFALHQCDHDALIYSFEPIPISFECLKKNLAPFKEKVRLYNLGIGNVIEDCSVEFTLFGKDLVTATYKPMDKIVSNYNLLLNYKNLIKIAQKLNKLLYYQLKYLPFLRHYLIQRNFKNRTAQTKISCTLTSLGRFIEKNEITHIDFLKIDVEGAEFDVIKSIKPTQFPMIQQLSIEVHDINNRVEHLSKYLKEQGYIIHLDRNSLFERLGGNQYMIYAKRAG</sequence>
<evidence type="ECO:0000313" key="2">
    <source>
        <dbReference type="EMBL" id="STY28562.1"/>
    </source>
</evidence>
<dbReference type="Pfam" id="PF05050">
    <property type="entry name" value="Methyltransf_21"/>
    <property type="match status" value="1"/>
</dbReference>
<keyword evidence="2" id="KW-0489">Methyltransferase</keyword>
<keyword evidence="3" id="KW-1185">Reference proteome</keyword>
<dbReference type="OrthoDB" id="4104638at2"/>